<organism evidence="2 3">
    <name type="scientific">Haloferula chungangensis</name>
    <dbReference type="NCBI Taxonomy" id="1048331"/>
    <lineage>
        <taxon>Bacteria</taxon>
        <taxon>Pseudomonadati</taxon>
        <taxon>Verrucomicrobiota</taxon>
        <taxon>Verrucomicrobiia</taxon>
        <taxon>Verrucomicrobiales</taxon>
        <taxon>Verrucomicrobiaceae</taxon>
        <taxon>Haloferula</taxon>
    </lineage>
</organism>
<feature type="domain" description="Peptidase C1A papain C-terminal" evidence="1">
    <location>
        <begin position="42"/>
        <end position="228"/>
    </location>
</feature>
<dbReference type="EMBL" id="JBHTBS010000007">
    <property type="protein sequence ID" value="MFC7338257.1"/>
    <property type="molecule type" value="Genomic_DNA"/>
</dbReference>
<evidence type="ECO:0000313" key="3">
    <source>
        <dbReference type="Proteomes" id="UP001596472"/>
    </source>
</evidence>
<dbReference type="Gene3D" id="3.90.70.10">
    <property type="entry name" value="Cysteine proteinases"/>
    <property type="match status" value="1"/>
</dbReference>
<reference evidence="3" key="1">
    <citation type="journal article" date="2019" name="Int. J. Syst. Evol. Microbiol.">
        <title>The Global Catalogue of Microorganisms (GCM) 10K type strain sequencing project: providing services to taxonomists for standard genome sequencing and annotation.</title>
        <authorList>
            <consortium name="The Broad Institute Genomics Platform"/>
            <consortium name="The Broad Institute Genome Sequencing Center for Infectious Disease"/>
            <person name="Wu L."/>
            <person name="Ma J."/>
        </authorList>
    </citation>
    <scope>NUCLEOTIDE SEQUENCE [LARGE SCALE GENOMIC DNA]</scope>
    <source>
        <strain evidence="3">CGMCC 4.1467</strain>
    </source>
</reference>
<evidence type="ECO:0000259" key="1">
    <source>
        <dbReference type="Pfam" id="PF00112"/>
    </source>
</evidence>
<dbReference type="InterPro" id="IPR000668">
    <property type="entry name" value="Peptidase_C1A_C"/>
</dbReference>
<dbReference type="CDD" id="cd02619">
    <property type="entry name" value="Peptidase_C1"/>
    <property type="match status" value="1"/>
</dbReference>
<dbReference type="InterPro" id="IPR038765">
    <property type="entry name" value="Papain-like_cys_pep_sf"/>
</dbReference>
<gene>
    <name evidence="2" type="ORF">ACFQY0_13770</name>
</gene>
<dbReference type="Proteomes" id="UP001596472">
    <property type="component" value="Unassembled WGS sequence"/>
</dbReference>
<sequence length="641" mass="70763">MSGRLLTARPDTLDFRDLMYVPTLVEVPRERPLEFYQIHGPEILDQGQEGACTGFGLAAVANYLLKTRLDSPDPIPVSARMLYEMAKRHDEWPGEDYSGSSARGAMKGWHKTGVCGEDVWPYRSGGSGSQLTRRRLVDAQERPLGAYFRVNHKDIVAMHSAITEVGILYATSMVHSGWDKVSAGGLIKYSPQVKGGHAFAIVGYDRDGFWIQNSWGDDWGKDGFARISYFDWLENGTDVWVARLGAPVRLDSSVAYSAGTFPSSQMGQSLAITDLRPHIVSLGNDGEPSAGGDFANTASEIRNFIREDFPRITQDWKKKRILLYAHGGLVGEKGAVQRVAEYREAMLKEEVYPLAFVWHSDFWSTLKNILSEALRQRKSEGIFDSAKDFMLDRLDDTLEPIARFGGGKAQWDEMKENALAASQAGGGARMVVQALKALMAEDPSIEVHIAGHSAGSIFMGPVVRDLAKFTNIATCQLWAPACTVDLFKKYYLPLLSGAGRDIREFALYTLSDQAERDDHCGHIYHKSLLYLVSNAFEEEYRPFKWGWPGAPILGMAKFIDKDPEIKGLFSNKTATWIVAPNQNSKVLMASGSTSHGGFDDDKATVKGTLARIVGSSKASAPIHFAASAAGREDRRSELQKA</sequence>
<comment type="caution">
    <text evidence="2">The sequence shown here is derived from an EMBL/GenBank/DDBJ whole genome shotgun (WGS) entry which is preliminary data.</text>
</comment>
<dbReference type="Pfam" id="PF00112">
    <property type="entry name" value="Peptidase_C1"/>
    <property type="match status" value="1"/>
</dbReference>
<keyword evidence="3" id="KW-1185">Reference proteome</keyword>
<dbReference type="RefSeq" id="WP_379713367.1">
    <property type="nucleotide sequence ID" value="NZ_JBHTBS010000007.1"/>
</dbReference>
<evidence type="ECO:0000313" key="2">
    <source>
        <dbReference type="EMBL" id="MFC7338257.1"/>
    </source>
</evidence>
<accession>A0ABW2L7C4</accession>
<dbReference type="SUPFAM" id="SSF54001">
    <property type="entry name" value="Cysteine proteinases"/>
    <property type="match status" value="1"/>
</dbReference>
<protein>
    <submittedName>
        <fullName evidence="2">C1 family peptidase</fullName>
    </submittedName>
</protein>
<name>A0ABW2L7C4_9BACT</name>
<proteinExistence type="predicted"/>